<dbReference type="PANTHER" id="PTHR34501:SF9">
    <property type="entry name" value="MAJOR OUTER MEMBRANE PROTEIN P.IA"/>
    <property type="match status" value="1"/>
</dbReference>
<keyword evidence="5" id="KW-0812">Transmembrane</keyword>
<evidence type="ECO:0000256" key="5">
    <source>
        <dbReference type="ARBA" id="ARBA00022692"/>
    </source>
</evidence>
<feature type="domain" description="Porin" evidence="12">
    <location>
        <begin position="12"/>
        <end position="334"/>
    </location>
</feature>
<dbReference type="SUPFAM" id="SSF56935">
    <property type="entry name" value="Porins"/>
    <property type="match status" value="1"/>
</dbReference>
<sequence length="365" mass="39067">MCRSVSLVPLGLSLLAALPSAHAQSAVVIYGRLNTALEYVSASTASDGSKLGDAARLSNYRSVFGLRGEEALGYGLKAVWQIESTLSIDTGAGQIAARDTRLGLDSPYGMVFMGNWDTPYTASTKTYDPYYPTTAGYMALLGNGAAATTDNVQNTSSFDRRQKNILQYQSPSWGGFSANLGYGLPEEKLTVPRNPALYSMAAAYNRGGLNVALAYEIHQHYQAAGRNDDAIKFGVSYQFAATRLSALYEHLHYRTASGDLERNGAYASLVQQVGTGSIRAGVGWVGNGTGSATETIGFFRSGPGTGALQFTVGYDYPLSKRTALYGYYSRINNRSNAVYDFAINPAGVKAGADPQVFALGMRHNF</sequence>
<evidence type="ECO:0000259" key="12">
    <source>
        <dbReference type="Pfam" id="PF13609"/>
    </source>
</evidence>
<evidence type="ECO:0000256" key="11">
    <source>
        <dbReference type="SAM" id="SignalP"/>
    </source>
</evidence>
<dbReference type="Pfam" id="PF13609">
    <property type="entry name" value="Porin_4"/>
    <property type="match status" value="1"/>
</dbReference>
<accession>A0ABN4TYW2</accession>
<evidence type="ECO:0000313" key="13">
    <source>
        <dbReference type="EMBL" id="AOZ10733.1"/>
    </source>
</evidence>
<dbReference type="PRINTS" id="PR00184">
    <property type="entry name" value="NEISSPPORIN"/>
</dbReference>
<dbReference type="InterPro" id="IPR002299">
    <property type="entry name" value="Porin_Neis"/>
</dbReference>
<dbReference type="InterPro" id="IPR023614">
    <property type="entry name" value="Porin_dom_sf"/>
</dbReference>
<dbReference type="Gene3D" id="2.40.160.10">
    <property type="entry name" value="Porin"/>
    <property type="match status" value="1"/>
</dbReference>
<keyword evidence="8" id="KW-0626">Porin</keyword>
<dbReference type="CDD" id="cd00342">
    <property type="entry name" value="gram_neg_porins"/>
    <property type="match status" value="1"/>
</dbReference>
<comment type="subunit">
    <text evidence="2">Homotrimer.</text>
</comment>
<evidence type="ECO:0000256" key="2">
    <source>
        <dbReference type="ARBA" id="ARBA00011233"/>
    </source>
</evidence>
<evidence type="ECO:0000256" key="4">
    <source>
        <dbReference type="ARBA" id="ARBA00022452"/>
    </source>
</evidence>
<evidence type="ECO:0000256" key="7">
    <source>
        <dbReference type="ARBA" id="ARBA00023065"/>
    </source>
</evidence>
<keyword evidence="7" id="KW-0406">Ion transport</keyword>
<gene>
    <name evidence="13" type="ORF">BKK80_23480</name>
</gene>
<dbReference type="Proteomes" id="UP000177515">
    <property type="component" value="Chromosome 2"/>
</dbReference>
<keyword evidence="9" id="KW-0472">Membrane</keyword>
<proteinExistence type="predicted"/>
<keyword evidence="3" id="KW-0813">Transport</keyword>
<evidence type="ECO:0000256" key="3">
    <source>
        <dbReference type="ARBA" id="ARBA00022448"/>
    </source>
</evidence>
<dbReference type="EMBL" id="CP017755">
    <property type="protein sequence ID" value="AOZ10733.1"/>
    <property type="molecule type" value="Genomic_DNA"/>
</dbReference>
<evidence type="ECO:0000313" key="14">
    <source>
        <dbReference type="Proteomes" id="UP000177515"/>
    </source>
</evidence>
<reference evidence="13 14" key="1">
    <citation type="submission" date="2016-10" db="EMBL/GenBank/DDBJ databases">
        <title>Complete genome sequences of three Cupriavidus strains isolated from various Malaysian environments.</title>
        <authorList>
            <person name="Abdullah A.A.-A."/>
            <person name="Shafie N.A.H."/>
            <person name="Lau N.S."/>
        </authorList>
    </citation>
    <scope>NUCLEOTIDE SEQUENCE [LARGE SCALE GENOMIC DNA]</scope>
    <source>
        <strain evidence="13 14">USMAA1020</strain>
    </source>
</reference>
<evidence type="ECO:0000256" key="6">
    <source>
        <dbReference type="ARBA" id="ARBA00022729"/>
    </source>
</evidence>
<dbReference type="InterPro" id="IPR050298">
    <property type="entry name" value="Gram-neg_bact_OMP"/>
</dbReference>
<keyword evidence="14" id="KW-1185">Reference proteome</keyword>
<keyword evidence="6 11" id="KW-0732">Signal</keyword>
<keyword evidence="10" id="KW-0998">Cell outer membrane</keyword>
<feature type="signal peptide" evidence="11">
    <location>
        <begin position="1"/>
        <end position="23"/>
    </location>
</feature>
<protein>
    <submittedName>
        <fullName evidence="13">Porin</fullName>
    </submittedName>
</protein>
<evidence type="ECO:0000256" key="10">
    <source>
        <dbReference type="ARBA" id="ARBA00023237"/>
    </source>
</evidence>
<evidence type="ECO:0000256" key="1">
    <source>
        <dbReference type="ARBA" id="ARBA00004571"/>
    </source>
</evidence>
<dbReference type="PANTHER" id="PTHR34501">
    <property type="entry name" value="PROTEIN YDDL-RELATED"/>
    <property type="match status" value="1"/>
</dbReference>
<comment type="subcellular location">
    <subcellularLocation>
        <location evidence="1">Cell outer membrane</location>
        <topology evidence="1">Multi-pass membrane protein</topology>
    </subcellularLocation>
</comment>
<keyword evidence="4" id="KW-1134">Transmembrane beta strand</keyword>
<evidence type="ECO:0000256" key="9">
    <source>
        <dbReference type="ARBA" id="ARBA00023136"/>
    </source>
</evidence>
<feature type="chain" id="PRO_5045311907" evidence="11">
    <location>
        <begin position="24"/>
        <end position="365"/>
    </location>
</feature>
<evidence type="ECO:0000256" key="8">
    <source>
        <dbReference type="ARBA" id="ARBA00023114"/>
    </source>
</evidence>
<dbReference type="InterPro" id="IPR033900">
    <property type="entry name" value="Gram_neg_porin_domain"/>
</dbReference>
<organism evidence="13 14">
    <name type="scientific">Cupriavidus malaysiensis</name>
    <dbReference type="NCBI Taxonomy" id="367825"/>
    <lineage>
        <taxon>Bacteria</taxon>
        <taxon>Pseudomonadati</taxon>
        <taxon>Pseudomonadota</taxon>
        <taxon>Betaproteobacteria</taxon>
        <taxon>Burkholderiales</taxon>
        <taxon>Burkholderiaceae</taxon>
        <taxon>Cupriavidus</taxon>
    </lineage>
</organism>
<name>A0ABN4TYW2_9BURK</name>